<dbReference type="Pfam" id="PF04542">
    <property type="entry name" value="Sigma70_r2"/>
    <property type="match status" value="1"/>
</dbReference>
<proteinExistence type="inferred from homology"/>
<dbReference type="AlphaFoldDB" id="A0A956LY35"/>
<dbReference type="Proteomes" id="UP000697710">
    <property type="component" value="Unassembled WGS sequence"/>
</dbReference>
<keyword evidence="3" id="KW-0731">Sigma factor</keyword>
<evidence type="ECO:0000256" key="5">
    <source>
        <dbReference type="ARBA" id="ARBA00023163"/>
    </source>
</evidence>
<comment type="similarity">
    <text evidence="1">Belongs to the sigma-70 factor family. ECF subfamily.</text>
</comment>
<dbReference type="InterPro" id="IPR013325">
    <property type="entry name" value="RNA_pol_sigma_r2"/>
</dbReference>
<evidence type="ECO:0000256" key="4">
    <source>
        <dbReference type="ARBA" id="ARBA00023125"/>
    </source>
</evidence>
<evidence type="ECO:0000256" key="1">
    <source>
        <dbReference type="ARBA" id="ARBA00010641"/>
    </source>
</evidence>
<feature type="domain" description="RNA polymerase sigma-70 region 2" evidence="6">
    <location>
        <begin position="11"/>
        <end position="78"/>
    </location>
</feature>
<keyword evidence="4" id="KW-0238">DNA-binding</keyword>
<evidence type="ECO:0000259" key="7">
    <source>
        <dbReference type="Pfam" id="PF08281"/>
    </source>
</evidence>
<reference evidence="8" key="2">
    <citation type="journal article" date="2021" name="Microbiome">
        <title>Successional dynamics and alternative stable states in a saline activated sludge microbial community over 9 years.</title>
        <authorList>
            <person name="Wang Y."/>
            <person name="Ye J."/>
            <person name="Ju F."/>
            <person name="Liu L."/>
            <person name="Boyd J.A."/>
            <person name="Deng Y."/>
            <person name="Parks D.H."/>
            <person name="Jiang X."/>
            <person name="Yin X."/>
            <person name="Woodcroft B.J."/>
            <person name="Tyson G.W."/>
            <person name="Hugenholtz P."/>
            <person name="Polz M.F."/>
            <person name="Zhang T."/>
        </authorList>
    </citation>
    <scope>NUCLEOTIDE SEQUENCE</scope>
    <source>
        <strain evidence="8">HKST-UBA01</strain>
    </source>
</reference>
<dbReference type="GO" id="GO:0016987">
    <property type="term" value="F:sigma factor activity"/>
    <property type="evidence" value="ECO:0007669"/>
    <property type="project" value="UniProtKB-KW"/>
</dbReference>
<sequence>MRDQSMDIEKLYEKYGPMVLRRCRQILSDEEDAMDATQDVFVRLCQAGGRVEIDHPSSFLFVAATNECLNRLRSRSRRGPSDGDPLLLRIATMDDTEDRVGALSTLRRLFAQNPPSTRTMAVLHYVDGMTLEETAKETGMSVSGVRKRLRALHNSLTRIVSV</sequence>
<dbReference type="Gene3D" id="1.10.1740.10">
    <property type="match status" value="1"/>
</dbReference>
<reference evidence="8" key="1">
    <citation type="submission" date="2020-04" db="EMBL/GenBank/DDBJ databases">
        <authorList>
            <person name="Zhang T."/>
        </authorList>
    </citation>
    <scope>NUCLEOTIDE SEQUENCE</scope>
    <source>
        <strain evidence="8">HKST-UBA01</strain>
    </source>
</reference>
<dbReference type="Gene3D" id="1.10.10.10">
    <property type="entry name" value="Winged helix-like DNA-binding domain superfamily/Winged helix DNA-binding domain"/>
    <property type="match status" value="1"/>
</dbReference>
<dbReference type="PANTHER" id="PTHR43133:SF8">
    <property type="entry name" value="RNA POLYMERASE SIGMA FACTOR HI_1459-RELATED"/>
    <property type="match status" value="1"/>
</dbReference>
<evidence type="ECO:0000256" key="2">
    <source>
        <dbReference type="ARBA" id="ARBA00023015"/>
    </source>
</evidence>
<evidence type="ECO:0000313" key="8">
    <source>
        <dbReference type="EMBL" id="MCA9726201.1"/>
    </source>
</evidence>
<dbReference type="InterPro" id="IPR036388">
    <property type="entry name" value="WH-like_DNA-bd_sf"/>
</dbReference>
<keyword evidence="2" id="KW-0805">Transcription regulation</keyword>
<dbReference type="InterPro" id="IPR013249">
    <property type="entry name" value="RNA_pol_sigma70_r4_t2"/>
</dbReference>
<keyword evidence="5" id="KW-0804">Transcription</keyword>
<evidence type="ECO:0000259" key="6">
    <source>
        <dbReference type="Pfam" id="PF04542"/>
    </source>
</evidence>
<dbReference type="PANTHER" id="PTHR43133">
    <property type="entry name" value="RNA POLYMERASE ECF-TYPE SIGMA FACTO"/>
    <property type="match status" value="1"/>
</dbReference>
<feature type="domain" description="RNA polymerase sigma factor 70 region 4 type 2" evidence="7">
    <location>
        <begin position="114"/>
        <end position="150"/>
    </location>
</feature>
<dbReference type="Pfam" id="PF08281">
    <property type="entry name" value="Sigma70_r4_2"/>
    <property type="match status" value="1"/>
</dbReference>
<dbReference type="InterPro" id="IPR039425">
    <property type="entry name" value="RNA_pol_sigma-70-like"/>
</dbReference>
<dbReference type="SUPFAM" id="SSF88659">
    <property type="entry name" value="Sigma3 and sigma4 domains of RNA polymerase sigma factors"/>
    <property type="match status" value="1"/>
</dbReference>
<evidence type="ECO:0000256" key="3">
    <source>
        <dbReference type="ARBA" id="ARBA00023082"/>
    </source>
</evidence>
<dbReference type="SUPFAM" id="SSF88946">
    <property type="entry name" value="Sigma2 domain of RNA polymerase sigma factors"/>
    <property type="match status" value="1"/>
</dbReference>
<dbReference type="InterPro" id="IPR007627">
    <property type="entry name" value="RNA_pol_sigma70_r2"/>
</dbReference>
<evidence type="ECO:0000313" key="9">
    <source>
        <dbReference type="Proteomes" id="UP000697710"/>
    </source>
</evidence>
<gene>
    <name evidence="8" type="ORF">KC729_00855</name>
</gene>
<protein>
    <submittedName>
        <fullName evidence="8">Sigma-70 family RNA polymerase sigma factor</fullName>
    </submittedName>
</protein>
<dbReference type="GO" id="GO:0003677">
    <property type="term" value="F:DNA binding"/>
    <property type="evidence" value="ECO:0007669"/>
    <property type="project" value="UniProtKB-KW"/>
</dbReference>
<dbReference type="InterPro" id="IPR014284">
    <property type="entry name" value="RNA_pol_sigma-70_dom"/>
</dbReference>
<dbReference type="EMBL" id="JAGQHR010000010">
    <property type="protein sequence ID" value="MCA9726201.1"/>
    <property type="molecule type" value="Genomic_DNA"/>
</dbReference>
<comment type="caution">
    <text evidence="8">The sequence shown here is derived from an EMBL/GenBank/DDBJ whole genome shotgun (WGS) entry which is preliminary data.</text>
</comment>
<dbReference type="InterPro" id="IPR013324">
    <property type="entry name" value="RNA_pol_sigma_r3/r4-like"/>
</dbReference>
<organism evidence="8 9">
    <name type="scientific">Eiseniibacteriota bacterium</name>
    <dbReference type="NCBI Taxonomy" id="2212470"/>
    <lineage>
        <taxon>Bacteria</taxon>
        <taxon>Candidatus Eiseniibacteriota</taxon>
    </lineage>
</organism>
<dbReference type="NCBIfam" id="TIGR02937">
    <property type="entry name" value="sigma70-ECF"/>
    <property type="match status" value="1"/>
</dbReference>
<dbReference type="GO" id="GO:0006352">
    <property type="term" value="P:DNA-templated transcription initiation"/>
    <property type="evidence" value="ECO:0007669"/>
    <property type="project" value="InterPro"/>
</dbReference>
<name>A0A956LY35_UNCEI</name>
<accession>A0A956LY35</accession>